<dbReference type="SMART" id="SM00662">
    <property type="entry name" value="RPOLD"/>
    <property type="match status" value="1"/>
</dbReference>
<accession>A0A2M6WHX4</accession>
<protein>
    <recommendedName>
        <fullName evidence="3">DNA-directed RNA polymerase subunit alpha</fullName>
        <ecNumber evidence="2">2.7.7.6</ecNumber>
    </recommendedName>
    <alternativeName>
        <fullName evidence="9">RNA polymerase subunit alpha</fullName>
    </alternativeName>
    <alternativeName>
        <fullName evidence="8">Transcriptase subunit alpha</fullName>
    </alternativeName>
</protein>
<evidence type="ECO:0000256" key="11">
    <source>
        <dbReference type="SAM" id="MobiDB-lite"/>
    </source>
</evidence>
<dbReference type="InterPro" id="IPR011773">
    <property type="entry name" value="DNA-dir_RpoA"/>
</dbReference>
<evidence type="ECO:0000256" key="5">
    <source>
        <dbReference type="ARBA" id="ARBA00022679"/>
    </source>
</evidence>
<evidence type="ECO:0000313" key="14">
    <source>
        <dbReference type="Proteomes" id="UP000228635"/>
    </source>
</evidence>
<dbReference type="InterPro" id="IPR036643">
    <property type="entry name" value="RNApol_insert_sf"/>
</dbReference>
<evidence type="ECO:0000313" key="13">
    <source>
        <dbReference type="EMBL" id="PIT92375.1"/>
    </source>
</evidence>
<evidence type="ECO:0000256" key="8">
    <source>
        <dbReference type="ARBA" id="ARBA00032524"/>
    </source>
</evidence>
<dbReference type="GO" id="GO:0003677">
    <property type="term" value="F:DNA binding"/>
    <property type="evidence" value="ECO:0007669"/>
    <property type="project" value="InterPro"/>
</dbReference>
<feature type="compositionally biased region" description="Acidic residues" evidence="11">
    <location>
        <begin position="260"/>
        <end position="273"/>
    </location>
</feature>
<evidence type="ECO:0000256" key="2">
    <source>
        <dbReference type="ARBA" id="ARBA00012418"/>
    </source>
</evidence>
<proteinExistence type="inferred from homology"/>
<dbReference type="NCBIfam" id="TIGR02027">
    <property type="entry name" value="rpoA"/>
    <property type="match status" value="1"/>
</dbReference>
<dbReference type="GO" id="GO:0005737">
    <property type="term" value="C:cytoplasm"/>
    <property type="evidence" value="ECO:0007669"/>
    <property type="project" value="UniProtKB-ARBA"/>
</dbReference>
<dbReference type="GO" id="GO:0006351">
    <property type="term" value="P:DNA-templated transcription"/>
    <property type="evidence" value="ECO:0007669"/>
    <property type="project" value="InterPro"/>
</dbReference>
<feature type="compositionally biased region" description="Basic and acidic residues" evidence="11">
    <location>
        <begin position="247"/>
        <end position="259"/>
    </location>
</feature>
<comment type="catalytic activity">
    <reaction evidence="10">
        <text>RNA(n) + a ribonucleoside 5'-triphosphate = RNA(n+1) + diphosphate</text>
        <dbReference type="Rhea" id="RHEA:21248"/>
        <dbReference type="Rhea" id="RHEA-COMP:14527"/>
        <dbReference type="Rhea" id="RHEA-COMP:17342"/>
        <dbReference type="ChEBI" id="CHEBI:33019"/>
        <dbReference type="ChEBI" id="CHEBI:61557"/>
        <dbReference type="ChEBI" id="CHEBI:140395"/>
        <dbReference type="EC" id="2.7.7.6"/>
    </reaction>
</comment>
<dbReference type="SUPFAM" id="SSF55257">
    <property type="entry name" value="RBP11-like subunits of RNA polymerase"/>
    <property type="match status" value="1"/>
</dbReference>
<dbReference type="Pfam" id="PF01000">
    <property type="entry name" value="RNA_pol_A_bac"/>
    <property type="match status" value="1"/>
</dbReference>
<evidence type="ECO:0000256" key="10">
    <source>
        <dbReference type="ARBA" id="ARBA00048552"/>
    </source>
</evidence>
<evidence type="ECO:0000256" key="6">
    <source>
        <dbReference type="ARBA" id="ARBA00022695"/>
    </source>
</evidence>
<dbReference type="GO" id="GO:0000428">
    <property type="term" value="C:DNA-directed RNA polymerase complex"/>
    <property type="evidence" value="ECO:0007669"/>
    <property type="project" value="UniProtKB-KW"/>
</dbReference>
<comment type="caution">
    <text evidence="13">The sequence shown here is derived from an EMBL/GenBank/DDBJ whole genome shotgun (WGS) entry which is preliminary data.</text>
</comment>
<keyword evidence="6" id="KW-0548">Nucleotidyltransferase</keyword>
<dbReference type="InterPro" id="IPR011262">
    <property type="entry name" value="DNA-dir_RNA_pol_insert"/>
</dbReference>
<evidence type="ECO:0000256" key="1">
    <source>
        <dbReference type="ARBA" id="ARBA00007123"/>
    </source>
</evidence>
<sequence>MNTFDVTNSVKLNTISETDTVGEFEIEGLYRGFSLTIGNALRRVLLSSLPGAAITRVKIKGVGHEFSTISGVLEDVVEITLNLKKVRFRMHTDEPQVLTLKVKGEREVTSNDIKGNAQIDVISKDSKIATITDKGVELEMELTVEKGLGYEAVDSRKAEKLPVGIIDIDAVFSPVINVNFITESMRVGDQTDYNRSKIIIETDGSISPSMALKSASTILQELFEIVSGVEGVEHAEKEKKKKTTKKTASEKKEGKKEGKEGEEEPAEEESKES</sequence>
<reference evidence="14" key="1">
    <citation type="submission" date="2017-09" db="EMBL/GenBank/DDBJ databases">
        <title>Depth-based differentiation of microbial function through sediment-hosted aquifers and enrichment of novel symbionts in the deep terrestrial subsurface.</title>
        <authorList>
            <person name="Probst A.J."/>
            <person name="Ladd B."/>
            <person name="Jarett J.K."/>
            <person name="Geller-Mcgrath D.E."/>
            <person name="Sieber C.M.K."/>
            <person name="Emerson J.B."/>
            <person name="Anantharaman K."/>
            <person name="Thomas B.C."/>
            <person name="Malmstrom R."/>
            <person name="Stieglmeier M."/>
            <person name="Klingl A."/>
            <person name="Woyke T."/>
            <person name="Ryan C.M."/>
            <person name="Banfield J.F."/>
        </authorList>
    </citation>
    <scope>NUCLEOTIDE SEQUENCE [LARGE SCALE GENOMIC DNA]</scope>
</reference>
<dbReference type="InterPro" id="IPR036603">
    <property type="entry name" value="RBP11-like"/>
</dbReference>
<dbReference type="EC" id="2.7.7.6" evidence="2"/>
<dbReference type="GO" id="GO:0046983">
    <property type="term" value="F:protein dimerization activity"/>
    <property type="evidence" value="ECO:0007669"/>
    <property type="project" value="InterPro"/>
</dbReference>
<dbReference type="Gene3D" id="3.30.1360.10">
    <property type="entry name" value="RNA polymerase, RBP11-like subunit"/>
    <property type="match status" value="1"/>
</dbReference>
<evidence type="ECO:0000256" key="7">
    <source>
        <dbReference type="ARBA" id="ARBA00023163"/>
    </source>
</evidence>
<keyword evidence="4 13" id="KW-0240">DNA-directed RNA polymerase</keyword>
<dbReference type="CDD" id="cd06928">
    <property type="entry name" value="RNAP_alpha_NTD"/>
    <property type="match status" value="1"/>
</dbReference>
<dbReference type="GO" id="GO:0003899">
    <property type="term" value="F:DNA-directed RNA polymerase activity"/>
    <property type="evidence" value="ECO:0007669"/>
    <property type="project" value="UniProtKB-EC"/>
</dbReference>
<keyword evidence="5" id="KW-0808">Transferase</keyword>
<feature type="domain" description="DNA-directed RNA polymerase RpoA/D/Rpb3-type" evidence="12">
    <location>
        <begin position="21"/>
        <end position="229"/>
    </location>
</feature>
<dbReference type="EMBL" id="PFBA01000024">
    <property type="protein sequence ID" value="PIT92375.1"/>
    <property type="molecule type" value="Genomic_DNA"/>
</dbReference>
<dbReference type="Gene3D" id="2.170.120.12">
    <property type="entry name" value="DNA-directed RNA polymerase, insert domain"/>
    <property type="match status" value="1"/>
</dbReference>
<evidence type="ECO:0000259" key="12">
    <source>
        <dbReference type="SMART" id="SM00662"/>
    </source>
</evidence>
<keyword evidence="7" id="KW-0804">Transcription</keyword>
<gene>
    <name evidence="13" type="primary">rpoA</name>
    <name evidence="13" type="ORF">COU08_02625</name>
</gene>
<dbReference type="Pfam" id="PF01193">
    <property type="entry name" value="RNA_pol_L"/>
    <property type="match status" value="1"/>
</dbReference>
<organism evidence="13 14">
    <name type="scientific">Candidatus Harrisonbacteria bacterium CG10_big_fil_rev_8_21_14_0_10_42_17</name>
    <dbReference type="NCBI Taxonomy" id="1974584"/>
    <lineage>
        <taxon>Bacteria</taxon>
        <taxon>Candidatus Harrisoniibacteriota</taxon>
    </lineage>
</organism>
<dbReference type="InterPro" id="IPR011263">
    <property type="entry name" value="DNA-dir_RNA_pol_RpoA/D/Rpb3"/>
</dbReference>
<evidence type="ECO:0000256" key="3">
    <source>
        <dbReference type="ARBA" id="ARBA00015972"/>
    </source>
</evidence>
<dbReference type="FunFam" id="2.170.120.12:FF:000001">
    <property type="entry name" value="DNA-directed RNA polymerase subunit alpha"/>
    <property type="match status" value="1"/>
</dbReference>
<name>A0A2M6WHX4_9BACT</name>
<evidence type="ECO:0000256" key="9">
    <source>
        <dbReference type="ARBA" id="ARBA00033070"/>
    </source>
</evidence>
<dbReference type="AlphaFoldDB" id="A0A2M6WHX4"/>
<feature type="region of interest" description="Disordered" evidence="11">
    <location>
        <begin position="231"/>
        <end position="273"/>
    </location>
</feature>
<dbReference type="Proteomes" id="UP000228635">
    <property type="component" value="Unassembled WGS sequence"/>
</dbReference>
<dbReference type="SUPFAM" id="SSF56553">
    <property type="entry name" value="Insert subdomain of RNA polymerase alpha subunit"/>
    <property type="match status" value="1"/>
</dbReference>
<evidence type="ECO:0000256" key="4">
    <source>
        <dbReference type="ARBA" id="ARBA00022478"/>
    </source>
</evidence>
<comment type="similarity">
    <text evidence="1">Belongs to the RNA polymerase alpha chain family.</text>
</comment>